<dbReference type="InterPro" id="IPR001789">
    <property type="entry name" value="Sig_transdc_resp-reg_receiver"/>
</dbReference>
<evidence type="ECO:0000256" key="6">
    <source>
        <dbReference type="PROSITE-ProRule" id="PRU00050"/>
    </source>
</evidence>
<dbReference type="GO" id="GO:0000156">
    <property type="term" value="F:phosphorelay response regulator activity"/>
    <property type="evidence" value="ECO:0007669"/>
    <property type="project" value="InterPro"/>
</dbReference>
<dbReference type="Pfam" id="PF00072">
    <property type="entry name" value="Response_reg"/>
    <property type="match status" value="1"/>
</dbReference>
<dbReference type="RefSeq" id="WP_058746545.1">
    <property type="nucleotide sequence ID" value="NZ_LDTF01000098.1"/>
</dbReference>
<dbReference type="PROSITE" id="PS50122">
    <property type="entry name" value="CHEB"/>
    <property type="match status" value="1"/>
</dbReference>
<dbReference type="OrthoDB" id="9793421at2"/>
<keyword evidence="3" id="KW-0378">Hydrolase</keyword>
<evidence type="ECO:0000313" key="10">
    <source>
        <dbReference type="EMBL" id="KTT95985.1"/>
    </source>
</evidence>
<dbReference type="InterPro" id="IPR011006">
    <property type="entry name" value="CheY-like_superfamily"/>
</dbReference>
<dbReference type="PANTHER" id="PTHR42872">
    <property type="entry name" value="PROTEIN-GLUTAMATE METHYLESTERASE/PROTEIN-GLUTAMINE GLUTAMINASE"/>
    <property type="match status" value="1"/>
</dbReference>
<comment type="caution">
    <text evidence="6">Lacks conserved residue(s) required for the propagation of feature annotation.</text>
</comment>
<sequence length="334" mass="35254">MADVKVLVVDDSLTMRVLISGALERIKGVQVVGAADGAAEARKMVDQYRPEVMTLDVEMPGMSGLEYLAEIMEERPMPVIMFSTRTAAGAAESVEALRLGAIDCFPKPKVAVQAELDAIIGKLGKRIKSARNADLKRGKAAKGRKGPVADINWNGRLLAIGADAANTQALFDLFQNFPANCPPTLVVQQMSPGLLTPMIEQLREQIAPKVVEATDGMKVEQGTIYFAPQGETHMVVDTWPNGTLRLLAREPVAGERPSISLLFASVAKAAGGNGLGVLLALDDEDGSAGLRAMLAGGAYAIGRNGTDFTLNKGAVSQPVAGDAIFANIVKLCSK</sequence>
<dbReference type="InterPro" id="IPR008248">
    <property type="entry name" value="CheB-like"/>
</dbReference>
<dbReference type="GO" id="GO:0008984">
    <property type="term" value="F:protein-glutamate methylesterase activity"/>
    <property type="evidence" value="ECO:0007669"/>
    <property type="project" value="UniProtKB-EC"/>
</dbReference>
<dbReference type="EMBL" id="LDTF01000098">
    <property type="protein sequence ID" value="KTT95985.1"/>
    <property type="molecule type" value="Genomic_DNA"/>
</dbReference>
<evidence type="ECO:0000256" key="2">
    <source>
        <dbReference type="ARBA" id="ARBA00022500"/>
    </source>
</evidence>
<name>A0A147ILG5_9SPHN</name>
<dbReference type="SUPFAM" id="SSF52172">
    <property type="entry name" value="CheY-like"/>
    <property type="match status" value="1"/>
</dbReference>
<dbReference type="GO" id="GO:0005737">
    <property type="term" value="C:cytoplasm"/>
    <property type="evidence" value="ECO:0007669"/>
    <property type="project" value="InterPro"/>
</dbReference>
<feature type="modified residue" description="4-aspartylphosphate" evidence="7">
    <location>
        <position position="56"/>
    </location>
</feature>
<protein>
    <recommendedName>
        <fullName evidence="4">protein-glutamate methylesterase</fullName>
        <ecNumber evidence="4">3.1.1.61</ecNumber>
    </recommendedName>
</protein>
<dbReference type="EC" id="3.1.1.61" evidence="4"/>
<evidence type="ECO:0000256" key="7">
    <source>
        <dbReference type="PROSITE-ProRule" id="PRU00169"/>
    </source>
</evidence>
<keyword evidence="2" id="KW-0145">Chemotaxis</keyword>
<dbReference type="PROSITE" id="PS50110">
    <property type="entry name" value="RESPONSE_REGULATORY"/>
    <property type="match status" value="1"/>
</dbReference>
<keyword evidence="1" id="KW-0963">Cytoplasm</keyword>
<organism evidence="10 11">
    <name type="scientific">Sphingomonas yabuuchiae</name>
    <dbReference type="NCBI Taxonomy" id="172044"/>
    <lineage>
        <taxon>Bacteria</taxon>
        <taxon>Pseudomonadati</taxon>
        <taxon>Pseudomonadota</taxon>
        <taxon>Alphaproteobacteria</taxon>
        <taxon>Sphingomonadales</taxon>
        <taxon>Sphingomonadaceae</taxon>
        <taxon>Sphingomonas</taxon>
    </lineage>
</organism>
<evidence type="ECO:0000256" key="4">
    <source>
        <dbReference type="ARBA" id="ARBA00039140"/>
    </source>
</evidence>
<feature type="domain" description="CheB-type methylesterase" evidence="9">
    <location>
        <begin position="147"/>
        <end position="304"/>
    </location>
</feature>
<proteinExistence type="predicted"/>
<dbReference type="PANTHER" id="PTHR42872:SF6">
    <property type="entry name" value="PROTEIN-GLUTAMATE METHYLESTERASE_PROTEIN-GLUTAMINE GLUTAMINASE"/>
    <property type="match status" value="1"/>
</dbReference>
<feature type="domain" description="Response regulatory" evidence="8">
    <location>
        <begin position="5"/>
        <end position="122"/>
    </location>
</feature>
<evidence type="ECO:0000256" key="3">
    <source>
        <dbReference type="ARBA" id="ARBA00022801"/>
    </source>
</evidence>
<evidence type="ECO:0000256" key="5">
    <source>
        <dbReference type="ARBA" id="ARBA00048267"/>
    </source>
</evidence>
<dbReference type="SMART" id="SM00448">
    <property type="entry name" value="REC"/>
    <property type="match status" value="1"/>
</dbReference>
<dbReference type="PIRSF" id="PIRSF000876">
    <property type="entry name" value="RR_chemtxs_CheB"/>
    <property type="match status" value="1"/>
</dbReference>
<dbReference type="CDD" id="cd16432">
    <property type="entry name" value="CheB_Rec"/>
    <property type="match status" value="1"/>
</dbReference>
<evidence type="ECO:0000256" key="1">
    <source>
        <dbReference type="ARBA" id="ARBA00022490"/>
    </source>
</evidence>
<evidence type="ECO:0000259" key="9">
    <source>
        <dbReference type="PROSITE" id="PS50122"/>
    </source>
</evidence>
<dbReference type="Gene3D" id="3.40.50.180">
    <property type="entry name" value="Methylesterase CheB, C-terminal domain"/>
    <property type="match status" value="1"/>
</dbReference>
<keyword evidence="7" id="KW-0597">Phosphoprotein</keyword>
<dbReference type="Proteomes" id="UP000073923">
    <property type="component" value="Unassembled WGS sequence"/>
</dbReference>
<dbReference type="CDD" id="cd17541">
    <property type="entry name" value="REC_CheB-like"/>
    <property type="match status" value="1"/>
</dbReference>
<dbReference type="Pfam" id="PF01339">
    <property type="entry name" value="CheB_methylest"/>
    <property type="match status" value="1"/>
</dbReference>
<evidence type="ECO:0000259" key="8">
    <source>
        <dbReference type="PROSITE" id="PS50110"/>
    </source>
</evidence>
<comment type="catalytic activity">
    <reaction evidence="5">
        <text>[protein]-L-glutamate 5-O-methyl ester + H2O = L-glutamyl-[protein] + methanol + H(+)</text>
        <dbReference type="Rhea" id="RHEA:23236"/>
        <dbReference type="Rhea" id="RHEA-COMP:10208"/>
        <dbReference type="Rhea" id="RHEA-COMP:10311"/>
        <dbReference type="ChEBI" id="CHEBI:15377"/>
        <dbReference type="ChEBI" id="CHEBI:15378"/>
        <dbReference type="ChEBI" id="CHEBI:17790"/>
        <dbReference type="ChEBI" id="CHEBI:29973"/>
        <dbReference type="ChEBI" id="CHEBI:82795"/>
        <dbReference type="EC" id="3.1.1.61"/>
    </reaction>
</comment>
<dbReference type="AlphaFoldDB" id="A0A147ILG5"/>
<accession>A0A147ILG5</accession>
<dbReference type="PATRIC" id="fig|172044.3.peg.3704"/>
<reference evidence="10 11" key="1">
    <citation type="journal article" date="2016" name="Front. Microbiol.">
        <title>Genomic Resource of Rice Seed Associated Bacteria.</title>
        <authorList>
            <person name="Midha S."/>
            <person name="Bansal K."/>
            <person name="Sharma S."/>
            <person name="Kumar N."/>
            <person name="Patil P.P."/>
            <person name="Chaudhry V."/>
            <person name="Patil P.B."/>
        </authorList>
    </citation>
    <scope>NUCLEOTIDE SEQUENCE [LARGE SCALE GENOMIC DNA]</scope>
    <source>
        <strain evidence="10 11">NS355</strain>
    </source>
</reference>
<dbReference type="Gene3D" id="3.40.50.2300">
    <property type="match status" value="1"/>
</dbReference>
<evidence type="ECO:0000313" key="11">
    <source>
        <dbReference type="Proteomes" id="UP000073923"/>
    </source>
</evidence>
<gene>
    <name evidence="10" type="ORF">NS355_15755</name>
</gene>
<comment type="caution">
    <text evidence="10">The sequence shown here is derived from an EMBL/GenBank/DDBJ whole genome shotgun (WGS) entry which is preliminary data.</text>
</comment>
<dbReference type="InterPro" id="IPR035909">
    <property type="entry name" value="CheB_C"/>
</dbReference>
<dbReference type="InterPro" id="IPR000673">
    <property type="entry name" value="Sig_transdc_resp-reg_Me-estase"/>
</dbReference>
<dbReference type="SUPFAM" id="SSF52738">
    <property type="entry name" value="Methylesterase CheB, C-terminal domain"/>
    <property type="match status" value="1"/>
</dbReference>
<dbReference type="GO" id="GO:0006935">
    <property type="term" value="P:chemotaxis"/>
    <property type="evidence" value="ECO:0007669"/>
    <property type="project" value="UniProtKB-KW"/>
</dbReference>